<dbReference type="PROSITE" id="PS51186">
    <property type="entry name" value="GNAT"/>
    <property type="match status" value="1"/>
</dbReference>
<dbReference type="CDD" id="cd04301">
    <property type="entry name" value="NAT_SF"/>
    <property type="match status" value="1"/>
</dbReference>
<comment type="caution">
    <text evidence="2">The sequence shown here is derived from an EMBL/GenBank/DDBJ whole genome shotgun (WGS) entry which is preliminary data.</text>
</comment>
<dbReference type="InterPro" id="IPR000182">
    <property type="entry name" value="GNAT_dom"/>
</dbReference>
<accession>A0ABT3H148</accession>
<protein>
    <submittedName>
        <fullName evidence="2">GNAT family N-acetyltransferase</fullName>
    </submittedName>
</protein>
<dbReference type="Pfam" id="PF00583">
    <property type="entry name" value="Acetyltransf_1"/>
    <property type="match status" value="1"/>
</dbReference>
<dbReference type="InterPro" id="IPR016181">
    <property type="entry name" value="Acyl_CoA_acyltransferase"/>
</dbReference>
<gene>
    <name evidence="2" type="ORF">OKW52_14920</name>
</gene>
<evidence type="ECO:0000313" key="3">
    <source>
        <dbReference type="Proteomes" id="UP001208938"/>
    </source>
</evidence>
<dbReference type="SUPFAM" id="SSF55729">
    <property type="entry name" value="Acyl-CoA N-acyltransferases (Nat)"/>
    <property type="match status" value="1"/>
</dbReference>
<feature type="domain" description="N-acetyltransferase" evidence="1">
    <location>
        <begin position="5"/>
        <end position="193"/>
    </location>
</feature>
<sequence>MSNALVIRPLTPNLSDDFKTVMGPSGACYGCWCTAFMMRPKVRQASTPDERRDLFLNIVAEGPPPGLILYRDGAPVGWMQIGPRALVPEWNNPRRSSTPLPDAPADDPGVWAITCFFLHTRHRGQGLSHALVAAGIDHARDNGARVLEASPMDQAKRSKSIGLFVGSTSVFEKAGFETVARQKPNRPLMRFTL</sequence>
<dbReference type="EMBL" id="JAPDFL010000001">
    <property type="protein sequence ID" value="MCW1933512.1"/>
    <property type="molecule type" value="Genomic_DNA"/>
</dbReference>
<evidence type="ECO:0000259" key="1">
    <source>
        <dbReference type="PROSITE" id="PS51186"/>
    </source>
</evidence>
<dbReference type="RefSeq" id="WP_264506409.1">
    <property type="nucleotide sequence ID" value="NZ_JAPDFL010000001.1"/>
</dbReference>
<keyword evidence="3" id="KW-1185">Reference proteome</keyword>
<name>A0ABT3H148_9RHOB</name>
<reference evidence="2 3" key="1">
    <citation type="submission" date="2022-10" db="EMBL/GenBank/DDBJ databases">
        <title>Pararhodobacter sp. nov., isolated from marine algae.</title>
        <authorList>
            <person name="Choi B.J."/>
            <person name="Kim J.M."/>
            <person name="Lee J.K."/>
            <person name="Choi D.G."/>
            <person name="Jeon C.O."/>
        </authorList>
    </citation>
    <scope>NUCLEOTIDE SEQUENCE [LARGE SCALE GENOMIC DNA]</scope>
    <source>
        <strain evidence="2 3">ZQ420</strain>
    </source>
</reference>
<dbReference type="Proteomes" id="UP001208938">
    <property type="component" value="Unassembled WGS sequence"/>
</dbReference>
<dbReference type="Gene3D" id="3.40.630.30">
    <property type="match status" value="1"/>
</dbReference>
<organism evidence="2 3">
    <name type="scientific">Pararhodobacter zhoushanensis</name>
    <dbReference type="NCBI Taxonomy" id="2479545"/>
    <lineage>
        <taxon>Bacteria</taxon>
        <taxon>Pseudomonadati</taxon>
        <taxon>Pseudomonadota</taxon>
        <taxon>Alphaproteobacteria</taxon>
        <taxon>Rhodobacterales</taxon>
        <taxon>Paracoccaceae</taxon>
        <taxon>Pararhodobacter</taxon>
    </lineage>
</organism>
<evidence type="ECO:0000313" key="2">
    <source>
        <dbReference type="EMBL" id="MCW1933512.1"/>
    </source>
</evidence>
<proteinExistence type="predicted"/>